<organism evidence="1 2">
    <name type="scientific">Peterkaempfera bronchialis</name>
    <dbReference type="NCBI Taxonomy" id="2126346"/>
    <lineage>
        <taxon>Bacteria</taxon>
        <taxon>Bacillati</taxon>
        <taxon>Actinomycetota</taxon>
        <taxon>Actinomycetes</taxon>
        <taxon>Kitasatosporales</taxon>
        <taxon>Streptomycetaceae</taxon>
        <taxon>Peterkaempfera</taxon>
    </lineage>
</organism>
<dbReference type="EMBL" id="CP031264">
    <property type="protein sequence ID" value="AXI79858.1"/>
    <property type="molecule type" value="Genomic_DNA"/>
</dbReference>
<reference evidence="2" key="1">
    <citation type="submission" date="2018-07" db="EMBL/GenBank/DDBJ databases">
        <title>Streptacidiphilus bronchialis DSM 106435 chromosome.</title>
        <authorList>
            <person name="Batra D."/>
            <person name="Gulvik C.A."/>
        </authorList>
    </citation>
    <scope>NUCLEOTIDE SEQUENCE [LARGE SCALE GENOMIC DNA]</scope>
    <source>
        <strain evidence="2">DSM 106435</strain>
    </source>
</reference>
<keyword evidence="2" id="KW-1185">Reference proteome</keyword>
<dbReference type="KEGG" id="stri:C7M71_023100"/>
<sequence length="424" mass="44224">MSSDVVRPFLAELRLGAFKSYRRAALPLGPLTVLHGPSGAGKSNALDALAVLSRLAVGEPIGPALDGGGPGPLAEPVRGGAAGCVPYGERGFVLGCTVRTGGGPVRLDVAVDLGDGGPRIVRERLLAGAEPLLETGEQSAARGRINVTWHNDGRQGDIRAPFASDTLITAQVPLRVAGSSAGERRVLAAAEQLLTALREVFTADPVPRLMRGWAVADPRARLVGSAANISAVLARMQGECRHRYGRLVRAVRAAAPHPLSGIGVEWRGVRGGSGGRGRIPEVLAAFEEGESGRTTADLAADGMLRYLAFATVLLTGADVLDVDPAEEVPWERRLLTVAVEDMAAGLAHDQAARLLRLARETADAGHARVIAVLQDATCARKEAGAELVACGRDPRTGRTLLRPEAAGRVPVQLPRGGDAVDLVR</sequence>
<dbReference type="AlphaFoldDB" id="A0A345T1K3"/>
<dbReference type="OrthoDB" id="3252194at2"/>
<dbReference type="GO" id="GO:0005524">
    <property type="term" value="F:ATP binding"/>
    <property type="evidence" value="ECO:0007669"/>
    <property type="project" value="UniProtKB-KW"/>
</dbReference>
<dbReference type="Proteomes" id="UP000249340">
    <property type="component" value="Chromosome"/>
</dbReference>
<evidence type="ECO:0000313" key="1">
    <source>
        <dbReference type="EMBL" id="AXI79858.1"/>
    </source>
</evidence>
<keyword evidence="1" id="KW-0067">ATP-binding</keyword>
<gene>
    <name evidence="1" type="ORF">C7M71_023100</name>
</gene>
<protein>
    <submittedName>
        <fullName evidence="1">ATP-binding protein</fullName>
    </submittedName>
</protein>
<dbReference type="Gene3D" id="3.40.50.300">
    <property type="entry name" value="P-loop containing nucleotide triphosphate hydrolases"/>
    <property type="match status" value="1"/>
</dbReference>
<evidence type="ECO:0000313" key="2">
    <source>
        <dbReference type="Proteomes" id="UP000249340"/>
    </source>
</evidence>
<keyword evidence="1" id="KW-0547">Nucleotide-binding</keyword>
<dbReference type="SUPFAM" id="SSF52540">
    <property type="entry name" value="P-loop containing nucleoside triphosphate hydrolases"/>
    <property type="match status" value="2"/>
</dbReference>
<dbReference type="InterPro" id="IPR027417">
    <property type="entry name" value="P-loop_NTPase"/>
</dbReference>
<proteinExistence type="predicted"/>
<dbReference type="RefSeq" id="WP_114914517.1">
    <property type="nucleotide sequence ID" value="NZ_CP031264.1"/>
</dbReference>
<accession>A0A345T1K3</accession>
<name>A0A345T1K3_9ACTN</name>